<dbReference type="Gene3D" id="2.30.110.10">
    <property type="entry name" value="Electron Transport, Fmn-binding Protein, Chain A"/>
    <property type="match status" value="1"/>
</dbReference>
<dbReference type="HOGENOM" id="CLU_105087_3_0_7"/>
<name>Q30TB8_SULDN</name>
<sequence>MQNNLLKIEAFLQKHHVLSLCTTDALELSACNLFYVFDVLSNSFVVASSDETTHVKNILQNPKVAGTVVLETKAVGKIEGVQFRGDFLALEDNALKKLYFSHFPYALAMNPKLWQIKINYFKLTDNRLGFGKKIIWKRNSLE</sequence>
<dbReference type="InterPro" id="IPR012349">
    <property type="entry name" value="Split_barrel_FMN-bd"/>
</dbReference>
<dbReference type="SUPFAM" id="SSF50475">
    <property type="entry name" value="FMN-binding split barrel"/>
    <property type="match status" value="1"/>
</dbReference>
<organism evidence="1 2">
    <name type="scientific">Sulfurimonas denitrificans (strain ATCC 33889 / DSM 1251)</name>
    <name type="common">Thiomicrospira denitrificans (strain ATCC 33889 / DSM 1251)</name>
    <dbReference type="NCBI Taxonomy" id="326298"/>
    <lineage>
        <taxon>Bacteria</taxon>
        <taxon>Pseudomonadati</taxon>
        <taxon>Campylobacterota</taxon>
        <taxon>Epsilonproteobacteria</taxon>
        <taxon>Campylobacterales</taxon>
        <taxon>Sulfurimonadaceae</taxon>
        <taxon>Sulfurimonas</taxon>
    </lineage>
</organism>
<evidence type="ECO:0000313" key="1">
    <source>
        <dbReference type="EMBL" id="ABB43763.1"/>
    </source>
</evidence>
<keyword evidence="2" id="KW-1185">Reference proteome</keyword>
<dbReference type="InterPro" id="IPR011194">
    <property type="entry name" value="UPF0306"/>
</dbReference>
<dbReference type="Proteomes" id="UP000002714">
    <property type="component" value="Chromosome"/>
</dbReference>
<reference evidence="1 2" key="1">
    <citation type="journal article" date="2008" name="Appl. Environ. Microbiol.">
        <title>Genome of the epsilonproteobacterial chemolithoautotroph Sulfurimonas denitrificans.</title>
        <authorList>
            <person name="Sievert S.M."/>
            <person name="Scott K.M."/>
            <person name="Klotz M.G."/>
            <person name="Chain P.S.G."/>
            <person name="Hauser L.J."/>
            <person name="Hemp J."/>
            <person name="Huegler M."/>
            <person name="Land M."/>
            <person name="Lapidus A."/>
            <person name="Larimer F.W."/>
            <person name="Lucas S."/>
            <person name="Malfatti S.A."/>
            <person name="Meyer F."/>
            <person name="Paulsen I.T."/>
            <person name="Ren Q."/>
            <person name="Simon J."/>
            <person name="Bailey K."/>
            <person name="Diaz E."/>
            <person name="Fitzpatrick K.A."/>
            <person name="Glover B."/>
            <person name="Gwatney N."/>
            <person name="Korajkic A."/>
            <person name="Long A."/>
            <person name="Mobberley J.M."/>
            <person name="Pantry S.N."/>
            <person name="Pazder G."/>
            <person name="Peterson S."/>
            <person name="Quintanilla J.D."/>
            <person name="Sprinkle R."/>
            <person name="Stephens J."/>
            <person name="Thomas P."/>
            <person name="Vaughn R."/>
            <person name="Weber M.J."/>
            <person name="Wooten L.L."/>
        </authorList>
    </citation>
    <scope>NUCLEOTIDE SEQUENCE [LARGE SCALE GENOMIC DNA]</scope>
    <source>
        <strain evidence="2">ATCC 33889 / DSM 1251</strain>
    </source>
</reference>
<accession>Q30TB8</accession>
<dbReference type="STRING" id="326298.Suden_0483"/>
<dbReference type="AlphaFoldDB" id="Q30TB8"/>
<proteinExistence type="predicted"/>
<gene>
    <name evidence="1" type="ordered locus">Suden_0483</name>
</gene>
<evidence type="ECO:0000313" key="2">
    <source>
        <dbReference type="Proteomes" id="UP000002714"/>
    </source>
</evidence>
<dbReference type="eggNOG" id="COG3787">
    <property type="taxonomic scope" value="Bacteria"/>
</dbReference>
<dbReference type="PIRSF" id="PIRSF009554">
    <property type="entry name" value="UCP009554"/>
    <property type="match status" value="1"/>
</dbReference>
<protein>
    <submittedName>
        <fullName evidence="1">Pyridoxamine 5'-phosphate oxidase-related, FMN-binding</fullName>
    </submittedName>
</protein>
<dbReference type="KEGG" id="tdn:Suden_0483"/>
<dbReference type="RefSeq" id="WP_011372117.1">
    <property type="nucleotide sequence ID" value="NC_007575.1"/>
</dbReference>
<dbReference type="EMBL" id="CP000153">
    <property type="protein sequence ID" value="ABB43763.1"/>
    <property type="molecule type" value="Genomic_DNA"/>
</dbReference>
<dbReference type="OrthoDB" id="663512at2"/>